<accession>A0A4R6WMQ4</accession>
<dbReference type="InterPro" id="IPR013249">
    <property type="entry name" value="RNA_pol_sigma70_r4_t2"/>
</dbReference>
<dbReference type="Pfam" id="PF08281">
    <property type="entry name" value="Sigma70_r4_2"/>
    <property type="match status" value="1"/>
</dbReference>
<dbReference type="Gene3D" id="1.10.10.10">
    <property type="entry name" value="Winged helix-like DNA-binding domain superfamily/Winged helix DNA-binding domain"/>
    <property type="match status" value="1"/>
</dbReference>
<dbReference type="PANTHER" id="PTHR43133:SF46">
    <property type="entry name" value="RNA POLYMERASE SIGMA-70 FACTOR ECF SUBFAMILY"/>
    <property type="match status" value="1"/>
</dbReference>
<dbReference type="InterPro" id="IPR036388">
    <property type="entry name" value="WH-like_DNA-bd_sf"/>
</dbReference>
<evidence type="ECO:0000256" key="1">
    <source>
        <dbReference type="ARBA" id="ARBA00010641"/>
    </source>
</evidence>
<dbReference type="Gene3D" id="1.10.1740.10">
    <property type="match status" value="1"/>
</dbReference>
<comment type="similarity">
    <text evidence="1">Belongs to the sigma-70 factor family. ECF subfamily.</text>
</comment>
<evidence type="ECO:0000256" key="2">
    <source>
        <dbReference type="ARBA" id="ARBA00023015"/>
    </source>
</evidence>
<dbReference type="SUPFAM" id="SSF88946">
    <property type="entry name" value="Sigma2 domain of RNA polymerase sigma factors"/>
    <property type="match status" value="1"/>
</dbReference>
<reference evidence="7 8" key="1">
    <citation type="submission" date="2019-03" db="EMBL/GenBank/DDBJ databases">
        <title>Genomic Encyclopedia of Archaeal and Bacterial Type Strains, Phase II (KMG-II): from individual species to whole genera.</title>
        <authorList>
            <person name="Goeker M."/>
        </authorList>
    </citation>
    <scope>NUCLEOTIDE SEQUENCE [LARGE SCALE GENOMIC DNA]</scope>
    <source>
        <strain evidence="7 8">DSM 28353</strain>
    </source>
</reference>
<feature type="domain" description="RNA polymerase sigma factor 70 region 4 type 2" evidence="6">
    <location>
        <begin position="107"/>
        <end position="159"/>
    </location>
</feature>
<sequence>MLKRLFNKKTFDHIFRENYTYLYKYAFHITGDEEESRDIVSGVFESLWKNIERFDKEKAKPYLKVSVRNRCVDFLRKNTLHNKYMDEYLNTLSRYYDELADQREQDELVETMLSQLPENTRHILDLCYFQRLKYSEVAEQLDISPDTVKKHIVKALKLLRTIYNEKK</sequence>
<evidence type="ECO:0000256" key="4">
    <source>
        <dbReference type="ARBA" id="ARBA00023163"/>
    </source>
</evidence>
<dbReference type="Proteomes" id="UP000295292">
    <property type="component" value="Unassembled WGS sequence"/>
</dbReference>
<dbReference type="InterPro" id="IPR014327">
    <property type="entry name" value="RNA_pol_sigma70_bacteroid"/>
</dbReference>
<proteinExistence type="inferred from homology"/>
<dbReference type="SUPFAM" id="SSF88659">
    <property type="entry name" value="Sigma3 and sigma4 domains of RNA polymerase sigma factors"/>
    <property type="match status" value="1"/>
</dbReference>
<dbReference type="CDD" id="cd06171">
    <property type="entry name" value="Sigma70_r4"/>
    <property type="match status" value="1"/>
</dbReference>
<keyword evidence="4" id="KW-0804">Transcription</keyword>
<dbReference type="OrthoDB" id="9790423at2"/>
<protein>
    <submittedName>
        <fullName evidence="7">RNA polymerase sigma-70 factor (ECF subfamily)</fullName>
    </submittedName>
</protein>
<dbReference type="InterPro" id="IPR013325">
    <property type="entry name" value="RNA_pol_sigma_r2"/>
</dbReference>
<organism evidence="7 8">
    <name type="scientific">Sphingobacterium yanglingense</name>
    <dbReference type="NCBI Taxonomy" id="1437280"/>
    <lineage>
        <taxon>Bacteria</taxon>
        <taxon>Pseudomonadati</taxon>
        <taxon>Bacteroidota</taxon>
        <taxon>Sphingobacteriia</taxon>
        <taxon>Sphingobacteriales</taxon>
        <taxon>Sphingobacteriaceae</taxon>
        <taxon>Sphingobacterium</taxon>
    </lineage>
</organism>
<dbReference type="GO" id="GO:0006352">
    <property type="term" value="P:DNA-templated transcription initiation"/>
    <property type="evidence" value="ECO:0007669"/>
    <property type="project" value="InterPro"/>
</dbReference>
<evidence type="ECO:0000259" key="5">
    <source>
        <dbReference type="Pfam" id="PF04542"/>
    </source>
</evidence>
<dbReference type="PANTHER" id="PTHR43133">
    <property type="entry name" value="RNA POLYMERASE ECF-TYPE SIGMA FACTO"/>
    <property type="match status" value="1"/>
</dbReference>
<dbReference type="GO" id="GO:0016987">
    <property type="term" value="F:sigma factor activity"/>
    <property type="evidence" value="ECO:0007669"/>
    <property type="project" value="UniProtKB-KW"/>
</dbReference>
<name>A0A4R6WMQ4_9SPHI</name>
<dbReference type="InterPro" id="IPR007627">
    <property type="entry name" value="RNA_pol_sigma70_r2"/>
</dbReference>
<feature type="domain" description="RNA polymerase sigma-70 region 2" evidence="5">
    <location>
        <begin position="15"/>
        <end position="79"/>
    </location>
</feature>
<dbReference type="InterPro" id="IPR039425">
    <property type="entry name" value="RNA_pol_sigma-70-like"/>
</dbReference>
<keyword evidence="3" id="KW-0731">Sigma factor</keyword>
<dbReference type="AlphaFoldDB" id="A0A4R6WMQ4"/>
<dbReference type="GO" id="GO:0003677">
    <property type="term" value="F:DNA binding"/>
    <property type="evidence" value="ECO:0007669"/>
    <property type="project" value="InterPro"/>
</dbReference>
<evidence type="ECO:0000313" key="8">
    <source>
        <dbReference type="Proteomes" id="UP000295292"/>
    </source>
</evidence>
<dbReference type="EMBL" id="SNYV01000011">
    <property type="protein sequence ID" value="TDQ80118.1"/>
    <property type="molecule type" value="Genomic_DNA"/>
</dbReference>
<dbReference type="NCBIfam" id="TIGR02985">
    <property type="entry name" value="Sig70_bacteroi1"/>
    <property type="match status" value="1"/>
</dbReference>
<dbReference type="InterPro" id="IPR014284">
    <property type="entry name" value="RNA_pol_sigma-70_dom"/>
</dbReference>
<keyword evidence="2" id="KW-0805">Transcription regulation</keyword>
<comment type="caution">
    <text evidence="7">The sequence shown here is derived from an EMBL/GenBank/DDBJ whole genome shotgun (WGS) entry which is preliminary data.</text>
</comment>
<gene>
    <name evidence="7" type="ORF">CLV99_1573</name>
</gene>
<dbReference type="InterPro" id="IPR013324">
    <property type="entry name" value="RNA_pol_sigma_r3/r4-like"/>
</dbReference>
<dbReference type="NCBIfam" id="TIGR02937">
    <property type="entry name" value="sigma70-ECF"/>
    <property type="match status" value="1"/>
</dbReference>
<dbReference type="RefSeq" id="WP_133583864.1">
    <property type="nucleotide sequence ID" value="NZ_SNYV01000011.1"/>
</dbReference>
<keyword evidence="8" id="KW-1185">Reference proteome</keyword>
<dbReference type="Pfam" id="PF04542">
    <property type="entry name" value="Sigma70_r2"/>
    <property type="match status" value="1"/>
</dbReference>
<evidence type="ECO:0000259" key="6">
    <source>
        <dbReference type="Pfam" id="PF08281"/>
    </source>
</evidence>
<evidence type="ECO:0000256" key="3">
    <source>
        <dbReference type="ARBA" id="ARBA00023082"/>
    </source>
</evidence>
<evidence type="ECO:0000313" key="7">
    <source>
        <dbReference type="EMBL" id="TDQ80118.1"/>
    </source>
</evidence>